<dbReference type="InterPro" id="IPR036610">
    <property type="entry name" value="PEBP-like_sf"/>
</dbReference>
<organism evidence="2 3">
    <name type="scientific">Apostasia shenzhenica</name>
    <dbReference type="NCBI Taxonomy" id="1088818"/>
    <lineage>
        <taxon>Eukaryota</taxon>
        <taxon>Viridiplantae</taxon>
        <taxon>Streptophyta</taxon>
        <taxon>Embryophyta</taxon>
        <taxon>Tracheophyta</taxon>
        <taxon>Spermatophyta</taxon>
        <taxon>Magnoliopsida</taxon>
        <taxon>Liliopsida</taxon>
        <taxon>Asparagales</taxon>
        <taxon>Orchidaceae</taxon>
        <taxon>Apostasioideae</taxon>
        <taxon>Apostasia</taxon>
    </lineage>
</organism>
<reference evidence="2 3" key="1">
    <citation type="journal article" date="2017" name="Nature">
        <title>The Apostasia genome and the evolution of orchids.</title>
        <authorList>
            <person name="Zhang G.Q."/>
            <person name="Liu K.W."/>
            <person name="Li Z."/>
            <person name="Lohaus R."/>
            <person name="Hsiao Y.Y."/>
            <person name="Niu S.C."/>
            <person name="Wang J.Y."/>
            <person name="Lin Y.C."/>
            <person name="Xu Q."/>
            <person name="Chen L.J."/>
            <person name="Yoshida K."/>
            <person name="Fujiwara S."/>
            <person name="Wang Z.W."/>
            <person name="Zhang Y.Q."/>
            <person name="Mitsuda N."/>
            <person name="Wang M."/>
            <person name="Liu G.H."/>
            <person name="Pecoraro L."/>
            <person name="Huang H.X."/>
            <person name="Xiao X.J."/>
            <person name="Lin M."/>
            <person name="Wu X.Y."/>
            <person name="Wu W.L."/>
            <person name="Chen Y.Y."/>
            <person name="Chang S.B."/>
            <person name="Sakamoto S."/>
            <person name="Ohme-Takagi M."/>
            <person name="Yagi M."/>
            <person name="Zeng S.J."/>
            <person name="Shen C.Y."/>
            <person name="Yeh C.M."/>
            <person name="Luo Y.B."/>
            <person name="Tsai W.C."/>
            <person name="Van de Peer Y."/>
            <person name="Liu Z.J."/>
        </authorList>
    </citation>
    <scope>NUCLEOTIDE SEQUENCE [LARGE SCALE GENOMIC DNA]</scope>
    <source>
        <strain evidence="3">cv. Shenzhen</strain>
        <tissue evidence="2">Stem</tissue>
    </source>
</reference>
<dbReference type="PROSITE" id="PS01220">
    <property type="entry name" value="PBP"/>
    <property type="match status" value="1"/>
</dbReference>
<dbReference type="SUPFAM" id="SSF49777">
    <property type="entry name" value="PEBP-like"/>
    <property type="match status" value="1"/>
</dbReference>
<dbReference type="InterPro" id="IPR035810">
    <property type="entry name" value="PEBP_euk"/>
</dbReference>
<keyword evidence="3" id="KW-1185">Reference proteome</keyword>
<dbReference type="PANTHER" id="PTHR11362">
    <property type="entry name" value="PHOSPHATIDYLETHANOLAMINE-BINDING PROTEIN"/>
    <property type="match status" value="1"/>
</dbReference>
<dbReference type="Gene3D" id="3.90.280.10">
    <property type="entry name" value="PEBP-like"/>
    <property type="match status" value="1"/>
</dbReference>
<accession>A0A2I0ATT3</accession>
<dbReference type="EMBL" id="KZ451950">
    <property type="protein sequence ID" value="PKA58954.1"/>
    <property type="molecule type" value="Genomic_DNA"/>
</dbReference>
<dbReference type="OrthoDB" id="737852at2759"/>
<dbReference type="InterPro" id="IPR008914">
    <property type="entry name" value="PEBP"/>
</dbReference>
<sequence>MSRDPLVVGGVIGDVLDAFTKTTDLRVTYGSKEVNNGKDFKPSIVASQPRADIGGNDLRNFYTLVMTDPDAPSPSDPNLREYLHWLVTDIPGTTSASFGKHKNKKKLFFNYHY</sequence>
<dbReference type="Proteomes" id="UP000236161">
    <property type="component" value="Unassembled WGS sequence"/>
</dbReference>
<comment type="similarity">
    <text evidence="1">Belongs to the phosphatidylethanolamine-binding protein family.</text>
</comment>
<evidence type="ECO:0000313" key="2">
    <source>
        <dbReference type="EMBL" id="PKA58954.1"/>
    </source>
</evidence>
<gene>
    <name evidence="2" type="primary">HD3A</name>
    <name evidence="2" type="ORF">AXF42_Ash001047</name>
</gene>
<evidence type="ECO:0000256" key="1">
    <source>
        <dbReference type="ARBA" id="ARBA00007091"/>
    </source>
</evidence>
<dbReference type="InterPro" id="IPR001858">
    <property type="entry name" value="Phosphatidylethanolamine-bd_CS"/>
</dbReference>
<name>A0A2I0ATT3_9ASPA</name>
<dbReference type="STRING" id="1088818.A0A2I0ATT3"/>
<dbReference type="PANTHER" id="PTHR11362:SF9">
    <property type="entry name" value="PROTEIN FLOWERING LOCUS T-RELATED"/>
    <property type="match status" value="1"/>
</dbReference>
<protein>
    <submittedName>
        <fullName evidence="2">Protein heading date 3A</fullName>
    </submittedName>
</protein>
<proteinExistence type="inferred from homology"/>
<dbReference type="AlphaFoldDB" id="A0A2I0ATT3"/>
<dbReference type="CDD" id="cd00866">
    <property type="entry name" value="PEBP_euk"/>
    <property type="match status" value="1"/>
</dbReference>
<dbReference type="Pfam" id="PF01161">
    <property type="entry name" value="PBP"/>
    <property type="match status" value="1"/>
</dbReference>
<evidence type="ECO:0000313" key="3">
    <source>
        <dbReference type="Proteomes" id="UP000236161"/>
    </source>
</evidence>